<sequence length="485" mass="50393">MTSREDSAAVSPARTMSGPGWDLRTFWRRALAVIAPLPGLALALEIGASPGSTRDTPDQQLTSVAAHLGMANLSIWMGVLAVVTAVPAVIAVCWATRRAAPRLTLAGGLLTFVGFSLALGLADTRPVLYVAARDGLDRQSTVQLAQLVGDHPAGMVALLGFLLGQAAGLLVLGIALWRSRLAPRWMGALLAVSGVAHALVPGSIGAGLTWAATGLGFAGASVALWRMRDEDSDLPPIGTGQRGQTTAAGVPGLDARRVWRVLLAVTAPVMAVLIAVLRFALPYNTLDDARTVFEHSLAHQTFDAVALWTGVLLAPTAVSGVIAAVWVSRRRAPVLATIGAFLAVPGFTALAGQGSAQNIITILAAQGKVDPGFAYTASSAVQELPQSGALVGIFVFGHLIGTIILGMALWRSHAVPAWIAWALAVSQPIHLISAMTGNHPLDLLGWGLTAFGFAAAGWVLLRMSDDEFDLPPAARLSLPRAPGTR</sequence>
<evidence type="ECO:0000313" key="2">
    <source>
        <dbReference type="EMBL" id="BCT77693.1"/>
    </source>
</evidence>
<keyword evidence="1" id="KW-0472">Membrane</keyword>
<reference evidence="2 3" key="1">
    <citation type="journal article" date="2021" name="J. Biosci. Bioeng.">
        <title>Identification and characterization of a chc gene cluster responsible for the aromatization pathway of cyclohexanecarboxylate degradation in Sinomonas cyclohexanicum ATCC 51369.</title>
        <authorList>
            <person name="Yamamoto T."/>
            <person name="Hasegawa Y."/>
            <person name="Lau P.C.K."/>
            <person name="Iwaki H."/>
        </authorList>
    </citation>
    <scope>NUCLEOTIDE SEQUENCE [LARGE SCALE GENOMIC DNA]</scope>
    <source>
        <strain evidence="2 3">ATCC 51369</strain>
    </source>
</reference>
<feature type="transmembrane region" description="Helical" evidence="1">
    <location>
        <begin position="443"/>
        <end position="461"/>
    </location>
</feature>
<feature type="transmembrane region" description="Helical" evidence="1">
    <location>
        <begin position="30"/>
        <end position="53"/>
    </location>
</feature>
<feature type="transmembrane region" description="Helical" evidence="1">
    <location>
        <begin position="153"/>
        <end position="177"/>
    </location>
</feature>
<feature type="transmembrane region" description="Helical" evidence="1">
    <location>
        <begin position="417"/>
        <end position="437"/>
    </location>
</feature>
<evidence type="ECO:0000256" key="1">
    <source>
        <dbReference type="SAM" id="Phobius"/>
    </source>
</evidence>
<gene>
    <name evidence="2" type="ORF">SCMU_35350</name>
</gene>
<keyword evidence="1" id="KW-0812">Transmembrane</keyword>
<protein>
    <recommendedName>
        <fullName evidence="4">DUF4386 family protein</fullName>
    </recommendedName>
</protein>
<feature type="transmembrane region" description="Helical" evidence="1">
    <location>
        <begin position="73"/>
        <end position="96"/>
    </location>
</feature>
<name>A0ABN6FPT0_SINCY</name>
<proteinExistence type="predicted"/>
<feature type="transmembrane region" description="Helical" evidence="1">
    <location>
        <begin position="261"/>
        <end position="281"/>
    </location>
</feature>
<dbReference type="Proteomes" id="UP001319861">
    <property type="component" value="Chromosome"/>
</dbReference>
<evidence type="ECO:0008006" key="4">
    <source>
        <dbReference type="Google" id="ProtNLM"/>
    </source>
</evidence>
<dbReference type="EMBL" id="AP024525">
    <property type="protein sequence ID" value="BCT77693.1"/>
    <property type="molecule type" value="Genomic_DNA"/>
</dbReference>
<accession>A0ABN6FPT0</accession>
<feature type="transmembrane region" description="Helical" evidence="1">
    <location>
        <begin position="305"/>
        <end position="327"/>
    </location>
</feature>
<dbReference type="RefSeq" id="WP_229230373.1">
    <property type="nucleotide sequence ID" value="NZ_AP024525.1"/>
</dbReference>
<organism evidence="2 3">
    <name type="scientific">Sinomonas cyclohexanicum</name>
    <name type="common">Corynebacterium cyclohexanicum</name>
    <dbReference type="NCBI Taxonomy" id="322009"/>
    <lineage>
        <taxon>Bacteria</taxon>
        <taxon>Bacillati</taxon>
        <taxon>Actinomycetota</taxon>
        <taxon>Actinomycetes</taxon>
        <taxon>Micrococcales</taxon>
        <taxon>Micrococcaceae</taxon>
        <taxon>Sinomonas</taxon>
    </lineage>
</organism>
<feature type="transmembrane region" description="Helical" evidence="1">
    <location>
        <begin position="389"/>
        <end position="410"/>
    </location>
</feature>
<keyword evidence="3" id="KW-1185">Reference proteome</keyword>
<evidence type="ECO:0000313" key="3">
    <source>
        <dbReference type="Proteomes" id="UP001319861"/>
    </source>
</evidence>
<feature type="transmembrane region" description="Helical" evidence="1">
    <location>
        <begin position="334"/>
        <end position="352"/>
    </location>
</feature>
<feature type="transmembrane region" description="Helical" evidence="1">
    <location>
        <begin position="103"/>
        <end position="122"/>
    </location>
</feature>
<keyword evidence="1" id="KW-1133">Transmembrane helix</keyword>